<evidence type="ECO:0000256" key="4">
    <source>
        <dbReference type="SAM" id="MobiDB-lite"/>
    </source>
</evidence>
<evidence type="ECO:0000256" key="2">
    <source>
        <dbReference type="ARBA" id="ARBA00023242"/>
    </source>
</evidence>
<evidence type="ECO:0000313" key="7">
    <source>
        <dbReference type="Proteomes" id="UP001341840"/>
    </source>
</evidence>
<feature type="region of interest" description="Disordered" evidence="4">
    <location>
        <begin position="283"/>
        <end position="393"/>
    </location>
</feature>
<sequence>MKSLDHWRSYFRSCSASSDIFEIIDHAIMVAASDCPKEFRLRRDRIAEMLFSCKLRRCIGCDKVELSVPGDDAGGGVYVSGDDDDDGDFKSGFHRNRVGAGEFEAGASKESKVNSSKDDIDDLGDMDVNKVRSKYSFGEAEALTYEIEEQSQFFDEVLRIRGILRNHQEEPDAVLFESLRRLQLMELTVDCLKETEIGKAVIPLRKNASKDIRQLARKLIDDWKEMVDEWVNATATTAIAGSEGTPDSVNPSVVDEEEGLPSPPLDDAAFLLSATGSIELSQFFDGMDDDGNPRQSGQFKNRENGRKPSMDNQNIEKRKSQASNEMTTGVAKRNEPTVRPSRPATADSGSGRPPKSCMQQRSNAEPKPEQKVGNGTVTRKPPVEQQNCSDDSARLEDAKRKLQERYQQAENAKRQRTIQVMELNDIPKQGVAHRNPLKSGNRGRHWGHGRR</sequence>
<feature type="domain" description="TFIIS N-terminal" evidence="5">
    <location>
        <begin position="155"/>
        <end position="230"/>
    </location>
</feature>
<feature type="compositionally biased region" description="Basic residues" evidence="4">
    <location>
        <begin position="441"/>
        <end position="451"/>
    </location>
</feature>
<dbReference type="SUPFAM" id="SSF47676">
    <property type="entry name" value="Conserved domain common to transcription factors TFIIS, elongin A, CRSP70"/>
    <property type="match status" value="1"/>
</dbReference>
<comment type="caution">
    <text evidence="6">The sequence shown here is derived from an EMBL/GenBank/DDBJ whole genome shotgun (WGS) entry which is preliminary data.</text>
</comment>
<reference evidence="6 7" key="1">
    <citation type="journal article" date="2023" name="Plants (Basel)">
        <title>Bridging the Gap: Combining Genomics and Transcriptomics Approaches to Understand Stylosanthes scabra, an Orphan Legume from the Brazilian Caatinga.</title>
        <authorList>
            <person name="Ferreira-Neto J.R.C."/>
            <person name="da Silva M.D."/>
            <person name="Binneck E."/>
            <person name="de Melo N.F."/>
            <person name="da Silva R.H."/>
            <person name="de Melo A.L.T.M."/>
            <person name="Pandolfi V."/>
            <person name="Bustamante F.O."/>
            <person name="Brasileiro-Vidal A.C."/>
            <person name="Benko-Iseppon A.M."/>
        </authorList>
    </citation>
    <scope>NUCLEOTIDE SEQUENCE [LARGE SCALE GENOMIC DNA]</scope>
    <source>
        <tissue evidence="6">Leaves</tissue>
    </source>
</reference>
<dbReference type="InterPro" id="IPR017923">
    <property type="entry name" value="TFIIS_N"/>
</dbReference>
<dbReference type="PROSITE" id="PS51319">
    <property type="entry name" value="TFIIS_N"/>
    <property type="match status" value="1"/>
</dbReference>
<evidence type="ECO:0000256" key="1">
    <source>
        <dbReference type="ARBA" id="ARBA00004123"/>
    </source>
</evidence>
<accession>A0ABU6UMH0</accession>
<dbReference type="SMART" id="SM00509">
    <property type="entry name" value="TFS2N"/>
    <property type="match status" value="1"/>
</dbReference>
<dbReference type="EMBL" id="JASCZI010121522">
    <property type="protein sequence ID" value="MED6162089.1"/>
    <property type="molecule type" value="Genomic_DNA"/>
</dbReference>
<evidence type="ECO:0000256" key="3">
    <source>
        <dbReference type="PROSITE-ProRule" id="PRU00649"/>
    </source>
</evidence>
<proteinExistence type="predicted"/>
<feature type="region of interest" description="Disordered" evidence="4">
    <location>
        <begin position="424"/>
        <end position="451"/>
    </location>
</feature>
<dbReference type="CDD" id="cd00183">
    <property type="entry name" value="TFIIS_I"/>
    <property type="match status" value="1"/>
</dbReference>
<feature type="region of interest" description="Disordered" evidence="4">
    <location>
        <begin position="238"/>
        <end position="268"/>
    </location>
</feature>
<organism evidence="6 7">
    <name type="scientific">Stylosanthes scabra</name>
    <dbReference type="NCBI Taxonomy" id="79078"/>
    <lineage>
        <taxon>Eukaryota</taxon>
        <taxon>Viridiplantae</taxon>
        <taxon>Streptophyta</taxon>
        <taxon>Embryophyta</taxon>
        <taxon>Tracheophyta</taxon>
        <taxon>Spermatophyta</taxon>
        <taxon>Magnoliopsida</taxon>
        <taxon>eudicotyledons</taxon>
        <taxon>Gunneridae</taxon>
        <taxon>Pentapetalae</taxon>
        <taxon>rosids</taxon>
        <taxon>fabids</taxon>
        <taxon>Fabales</taxon>
        <taxon>Fabaceae</taxon>
        <taxon>Papilionoideae</taxon>
        <taxon>50 kb inversion clade</taxon>
        <taxon>dalbergioids sensu lato</taxon>
        <taxon>Dalbergieae</taxon>
        <taxon>Pterocarpus clade</taxon>
        <taxon>Stylosanthes</taxon>
    </lineage>
</organism>
<evidence type="ECO:0000313" key="6">
    <source>
        <dbReference type="EMBL" id="MED6162089.1"/>
    </source>
</evidence>
<feature type="compositionally biased region" description="Polar residues" evidence="4">
    <location>
        <begin position="238"/>
        <end position="251"/>
    </location>
</feature>
<evidence type="ECO:0000259" key="5">
    <source>
        <dbReference type="PROSITE" id="PS51319"/>
    </source>
</evidence>
<dbReference type="PANTHER" id="PTHR46554">
    <property type="entry name" value="MEDIATOR OF RNA POLYMERASE II TRANSCRIPTION SUBUNIT 26A-RELATED"/>
    <property type="match status" value="1"/>
</dbReference>
<feature type="compositionally biased region" description="Basic and acidic residues" evidence="4">
    <location>
        <begin position="300"/>
        <end position="319"/>
    </location>
</feature>
<gene>
    <name evidence="6" type="ORF">PIB30_067051</name>
</gene>
<comment type="subcellular location">
    <subcellularLocation>
        <location evidence="1 3">Nucleus</location>
    </subcellularLocation>
</comment>
<dbReference type="Pfam" id="PF08711">
    <property type="entry name" value="Med26"/>
    <property type="match status" value="1"/>
</dbReference>
<dbReference type="Gene3D" id="1.20.930.10">
    <property type="entry name" value="Conserved domain common to transcription factors TFIIS, elongin A, CRSP70"/>
    <property type="match status" value="1"/>
</dbReference>
<keyword evidence="7" id="KW-1185">Reference proteome</keyword>
<dbReference type="InterPro" id="IPR003617">
    <property type="entry name" value="TFIIS/CRSP70_N_sub"/>
</dbReference>
<dbReference type="PANTHER" id="PTHR46554:SF2">
    <property type="entry name" value="TFIIS N-TERMINAL DOMAIN-CONTAINING PROTEIN"/>
    <property type="match status" value="1"/>
</dbReference>
<keyword evidence="2 3" id="KW-0539">Nucleus</keyword>
<dbReference type="InterPro" id="IPR035441">
    <property type="entry name" value="TFIIS/LEDGF_dom_sf"/>
</dbReference>
<dbReference type="Proteomes" id="UP001341840">
    <property type="component" value="Unassembled WGS sequence"/>
</dbReference>
<protein>
    <recommendedName>
        <fullName evidence="5">TFIIS N-terminal domain-containing protein</fullName>
    </recommendedName>
</protein>
<name>A0ABU6UMH0_9FABA</name>